<sequence>MIKELPTNTNMEIIKLISKNLSFRLLKKFNLESKLRKEHLLTFMVELNRSQNVEEIFKLMLMFWSFNYCRLHRHMENDVYSIRCNRFDHAIANCHRHPRCLKGGKNHREEKTKISKSKCIVCSNLGHVTSCWRCPGFLKPQICAQRKLRKKPDTFQKIESPELSK</sequence>
<organism evidence="1 2">
    <name type="scientific">Caerostris extrusa</name>
    <name type="common">Bark spider</name>
    <name type="synonym">Caerostris bankana</name>
    <dbReference type="NCBI Taxonomy" id="172846"/>
    <lineage>
        <taxon>Eukaryota</taxon>
        <taxon>Metazoa</taxon>
        <taxon>Ecdysozoa</taxon>
        <taxon>Arthropoda</taxon>
        <taxon>Chelicerata</taxon>
        <taxon>Arachnida</taxon>
        <taxon>Araneae</taxon>
        <taxon>Araneomorphae</taxon>
        <taxon>Entelegynae</taxon>
        <taxon>Araneoidea</taxon>
        <taxon>Araneidae</taxon>
        <taxon>Caerostris</taxon>
    </lineage>
</organism>
<reference evidence="1 2" key="1">
    <citation type="submission" date="2021-06" db="EMBL/GenBank/DDBJ databases">
        <title>Caerostris extrusa draft genome.</title>
        <authorList>
            <person name="Kono N."/>
            <person name="Arakawa K."/>
        </authorList>
    </citation>
    <scope>NUCLEOTIDE SEQUENCE [LARGE SCALE GENOMIC DNA]</scope>
</reference>
<protein>
    <submittedName>
        <fullName evidence="1">Uncharacterized protein</fullName>
    </submittedName>
</protein>
<comment type="caution">
    <text evidence="1">The sequence shown here is derived from an EMBL/GenBank/DDBJ whole genome shotgun (WGS) entry which is preliminary data.</text>
</comment>
<accession>A0AAV4PKP1</accession>
<dbReference type="AlphaFoldDB" id="A0AAV4PKP1"/>
<proteinExistence type="predicted"/>
<name>A0AAV4PKP1_CAEEX</name>
<dbReference type="Proteomes" id="UP001054945">
    <property type="component" value="Unassembled WGS sequence"/>
</dbReference>
<keyword evidence="2" id="KW-1185">Reference proteome</keyword>
<dbReference type="EMBL" id="BPLR01004804">
    <property type="protein sequence ID" value="GIX97644.1"/>
    <property type="molecule type" value="Genomic_DNA"/>
</dbReference>
<gene>
    <name evidence="1" type="ORF">CEXT_727561</name>
</gene>
<evidence type="ECO:0000313" key="1">
    <source>
        <dbReference type="EMBL" id="GIX97644.1"/>
    </source>
</evidence>
<evidence type="ECO:0000313" key="2">
    <source>
        <dbReference type="Proteomes" id="UP001054945"/>
    </source>
</evidence>